<dbReference type="InterPro" id="IPR032914">
    <property type="entry name" value="Vam6/VPS39/TRAP1"/>
</dbReference>
<organism evidence="1 2">
    <name type="scientific">Reticulomyxa filosa</name>
    <dbReference type="NCBI Taxonomy" id="46433"/>
    <lineage>
        <taxon>Eukaryota</taxon>
        <taxon>Sar</taxon>
        <taxon>Rhizaria</taxon>
        <taxon>Retaria</taxon>
        <taxon>Foraminifera</taxon>
        <taxon>Monothalamids</taxon>
        <taxon>Reticulomyxidae</taxon>
        <taxon>Reticulomyxa</taxon>
    </lineage>
</organism>
<dbReference type="GO" id="GO:0034058">
    <property type="term" value="P:endosomal vesicle fusion"/>
    <property type="evidence" value="ECO:0007669"/>
    <property type="project" value="TreeGrafter"/>
</dbReference>
<gene>
    <name evidence="1" type="ORF">RFI_14629</name>
</gene>
<dbReference type="PANTHER" id="PTHR12894:SF27">
    <property type="entry name" value="TRANSFORMING GROWTH FACTOR-BETA RECEPTOR-ASSOCIATED PROTEIN 1"/>
    <property type="match status" value="1"/>
</dbReference>
<dbReference type="AlphaFoldDB" id="X6N9G4"/>
<keyword evidence="2" id="KW-1185">Reference proteome</keyword>
<reference evidence="1 2" key="1">
    <citation type="journal article" date="2013" name="Curr. Biol.">
        <title>The Genome of the Foraminiferan Reticulomyxa filosa.</title>
        <authorList>
            <person name="Glockner G."/>
            <person name="Hulsmann N."/>
            <person name="Schleicher M."/>
            <person name="Noegel A.A."/>
            <person name="Eichinger L."/>
            <person name="Gallinger C."/>
            <person name="Pawlowski J."/>
            <person name="Sierra R."/>
            <person name="Euteneuer U."/>
            <person name="Pillet L."/>
            <person name="Moustafa A."/>
            <person name="Platzer M."/>
            <person name="Groth M."/>
            <person name="Szafranski K."/>
            <person name="Schliwa M."/>
        </authorList>
    </citation>
    <scope>NUCLEOTIDE SEQUENCE [LARGE SCALE GENOMIC DNA]</scope>
</reference>
<feature type="non-terminal residue" evidence="1">
    <location>
        <position position="1"/>
    </location>
</feature>
<dbReference type="GO" id="GO:0016020">
    <property type="term" value="C:membrane"/>
    <property type="evidence" value="ECO:0007669"/>
    <property type="project" value="TreeGrafter"/>
</dbReference>
<evidence type="ECO:0000313" key="1">
    <source>
        <dbReference type="EMBL" id="ETO22563.1"/>
    </source>
</evidence>
<evidence type="ECO:0000313" key="2">
    <source>
        <dbReference type="Proteomes" id="UP000023152"/>
    </source>
</evidence>
<dbReference type="GO" id="GO:0006914">
    <property type="term" value="P:autophagy"/>
    <property type="evidence" value="ECO:0007669"/>
    <property type="project" value="TreeGrafter"/>
</dbReference>
<name>X6N9G4_RETFI</name>
<comment type="caution">
    <text evidence="1">The sequence shown here is derived from an EMBL/GenBank/DDBJ whole genome shotgun (WGS) entry which is preliminary data.</text>
</comment>
<dbReference type="EMBL" id="ASPP01010635">
    <property type="protein sequence ID" value="ETO22563.1"/>
    <property type="molecule type" value="Genomic_DNA"/>
</dbReference>
<protein>
    <submittedName>
        <fullName evidence="1">Uncharacterized protein</fullName>
    </submittedName>
</protein>
<sequence length="458" mass="51915">TSSLLHDEYVKLYLIEIQQAMQLEETSTAECRAKYGYAKNDFVELTGDFAFNTQLIATKGTLGVVREVKDHYGNPIVDVAFPELGRSCDVQKRMVVRSEVKRQLPPELQGGHVGVLRTKLIQFLKTSKHYNPKTTLDLFKDCRDTLLEEQVWIRARIPQHDRALEIILFRLEDPAMADMYCDLVWTRLESKIVEEAKVIARDLMMLSNVSSTNPTGATAGSSSVFEAKQNSYFGVGSLRKDSEVSLSTGMRSTIPVSDNKDDYNFDADSAYYGSHMAAFGGLLDEDKLKRDGALDSASSKALLAEIMQTMSPELRQKALSHLLVENENAAAYRIYETLFDVYLNAKPLNMCRLTNEALQLLTKYHTRVNTEAIIGKLPASLPVKFCKPYLKVILKTLSEKKRDYQIVNNLLKHTQLRLQLKKIKIESDFQWVTENTVCKKCEKWIGQAAFLRFPNGNN</sequence>
<dbReference type="GO" id="GO:0005737">
    <property type="term" value="C:cytoplasm"/>
    <property type="evidence" value="ECO:0007669"/>
    <property type="project" value="TreeGrafter"/>
</dbReference>
<dbReference type="OrthoDB" id="5325112at2759"/>
<accession>X6N9G4</accession>
<dbReference type="PANTHER" id="PTHR12894">
    <property type="entry name" value="CNH DOMAIN CONTAINING"/>
    <property type="match status" value="1"/>
</dbReference>
<proteinExistence type="predicted"/>
<dbReference type="Proteomes" id="UP000023152">
    <property type="component" value="Unassembled WGS sequence"/>
</dbReference>